<dbReference type="Proteomes" id="UP000669239">
    <property type="component" value="Unassembled WGS sequence"/>
</dbReference>
<organism evidence="3 6">
    <name type="scientific">Enterocloster aldenensis</name>
    <dbReference type="NCBI Taxonomy" id="358742"/>
    <lineage>
        <taxon>Bacteria</taxon>
        <taxon>Bacillati</taxon>
        <taxon>Bacillota</taxon>
        <taxon>Clostridia</taxon>
        <taxon>Lachnospirales</taxon>
        <taxon>Lachnospiraceae</taxon>
        <taxon>Enterocloster</taxon>
    </lineage>
</organism>
<accession>A0AAW5BQP0</accession>
<evidence type="ECO:0000259" key="1">
    <source>
        <dbReference type="Pfam" id="PF07171"/>
    </source>
</evidence>
<keyword evidence="5" id="KW-1185">Reference proteome</keyword>
<dbReference type="AlphaFoldDB" id="A0AAW5BQP0"/>
<evidence type="ECO:0000313" key="4">
    <source>
        <dbReference type="EMBL" id="NSJ49003.1"/>
    </source>
</evidence>
<proteinExistence type="predicted"/>
<reference evidence="4" key="2">
    <citation type="submission" date="2020-02" db="EMBL/GenBank/DDBJ databases">
        <authorList>
            <person name="Littmann E."/>
            <person name="Sorbara M."/>
        </authorList>
    </citation>
    <scope>NUCLEOTIDE SEQUENCE</scope>
    <source>
        <strain evidence="4">MSK.1.17</strain>
    </source>
</reference>
<comment type="caution">
    <text evidence="3">The sequence shown here is derived from an EMBL/GenBank/DDBJ whole genome shotgun (WGS) entry which is preliminary data.</text>
</comment>
<reference evidence="3" key="3">
    <citation type="submission" date="2022-01" db="EMBL/GenBank/DDBJ databases">
        <title>Collection of gut derived symbiotic bacterial strains cultured from healthy donors.</title>
        <authorList>
            <person name="Lin H."/>
            <person name="Kohout C."/>
            <person name="Waligurski E."/>
            <person name="Pamer E.G."/>
        </authorList>
    </citation>
    <scope>NUCLEOTIDE SEQUENCE</scope>
    <source>
        <strain evidence="3">DFI.6.55</strain>
    </source>
</reference>
<dbReference type="EMBL" id="JAKNGE010000003">
    <property type="protein sequence ID" value="MCG4744332.1"/>
    <property type="molecule type" value="Genomic_DNA"/>
</dbReference>
<dbReference type="Proteomes" id="UP001299608">
    <property type="component" value="Unassembled WGS sequence"/>
</dbReference>
<sequence>MKIAIGEFHQETNSFNPFPSTRKDYEVFGIHKGWEMIHSADASCALKGMVDALSGDGADILPTYRMWANAGGPVQKEVTDEFVTAVSHILKANLPLDGICLSLHGATQSVESDDVCGDILETIRNIVGTDTIIAVSLDLHANVTRKMVQNADFLCGYHTYPHVDFYDTGTRAARLCLAGIKKERPLYRRYVTIPMIVPASGFTTLDGPFADLVGLGESLVDSNELTDFSIFQMQPWLDVENGNSSVITISEHRDDTRALEFAQKLVRMRHQLKPALSSVKDVIQLAENRADESPILLVDSADSTNAGACGDSAYVLQVIRECRSAIKAGMALCCKPAVEKAFQIGVGNTGRFLIGASLDKVHTQPVETDAYVQSLHDGIYLQEGPAKKGLKNNLGRTAVLKVGNTDVIVTSDFLLGPGDLQLYRHFGIEPLLYQLIVVKACTSFKAGYRTVSQHIVYADTPGAATADLCRLDFKKLPKKFYPFEEISEDMIEVVY</sequence>
<evidence type="ECO:0000313" key="5">
    <source>
        <dbReference type="Proteomes" id="UP000669239"/>
    </source>
</evidence>
<evidence type="ECO:0000259" key="2">
    <source>
        <dbReference type="Pfam" id="PF07364"/>
    </source>
</evidence>
<name>A0AAW5BQP0_9FIRM</name>
<gene>
    <name evidence="4" type="ORF">G5B36_09870</name>
    <name evidence="3" type="ORF">L0N08_02785</name>
</gene>
<evidence type="ECO:0000313" key="3">
    <source>
        <dbReference type="EMBL" id="MCG4744332.1"/>
    </source>
</evidence>
<feature type="domain" description="Microcystin LR degradation protein MlrC N-terminal" evidence="2">
    <location>
        <begin position="2"/>
        <end position="286"/>
    </location>
</feature>
<dbReference type="Pfam" id="PF07171">
    <property type="entry name" value="MlrC_C"/>
    <property type="match status" value="1"/>
</dbReference>
<dbReference type="EMBL" id="JAAITT010000011">
    <property type="protein sequence ID" value="NSJ49003.1"/>
    <property type="molecule type" value="Genomic_DNA"/>
</dbReference>
<dbReference type="Pfam" id="PF07364">
    <property type="entry name" value="DUF1485"/>
    <property type="match status" value="1"/>
</dbReference>
<dbReference type="InterPro" id="IPR015995">
    <property type="entry name" value="MlrC_N"/>
</dbReference>
<dbReference type="InterPro" id="IPR010799">
    <property type="entry name" value="MlrC_C"/>
</dbReference>
<reference evidence="4 5" key="1">
    <citation type="journal article" date="2020" name="Cell Host Microbe">
        <title>Functional and Genomic Variation between Human-Derived Isolates of Lachnospiraceae Reveals Inter- and Intra-Species Diversity.</title>
        <authorList>
            <person name="Sorbara M.T."/>
            <person name="Littmann E.R."/>
            <person name="Fontana E."/>
            <person name="Moody T.U."/>
            <person name="Kohout C.E."/>
            <person name="Gjonbalaj M."/>
            <person name="Eaton V."/>
            <person name="Seok R."/>
            <person name="Leiner I.M."/>
            <person name="Pamer E.G."/>
        </authorList>
    </citation>
    <scope>NUCLEOTIDE SEQUENCE [LARGE SCALE GENOMIC DNA]</scope>
    <source>
        <strain evidence="4 5">MSK.1.17</strain>
    </source>
</reference>
<evidence type="ECO:0000313" key="6">
    <source>
        <dbReference type="Proteomes" id="UP001299608"/>
    </source>
</evidence>
<protein>
    <submittedName>
        <fullName evidence="3">M81 family metallopeptidase</fullName>
    </submittedName>
</protein>
<feature type="domain" description="Microcystin LR degradation protein MlrC C-terminal" evidence="1">
    <location>
        <begin position="297"/>
        <end position="475"/>
    </location>
</feature>
<dbReference type="RefSeq" id="WP_117560119.1">
    <property type="nucleotide sequence ID" value="NZ_JAAITT010000011.1"/>
</dbReference>